<feature type="non-terminal residue" evidence="4">
    <location>
        <position position="1"/>
    </location>
</feature>
<feature type="region of interest" description="Disordered" evidence="1">
    <location>
        <begin position="237"/>
        <end position="270"/>
    </location>
</feature>
<evidence type="ECO:0000313" key="4">
    <source>
        <dbReference type="EMBL" id="KAB7502949.1"/>
    </source>
</evidence>
<dbReference type="EMBL" id="SEYY01006287">
    <property type="protein sequence ID" value="KAB7502949.1"/>
    <property type="molecule type" value="Genomic_DNA"/>
</dbReference>
<feature type="compositionally biased region" description="Pro residues" evidence="1">
    <location>
        <begin position="380"/>
        <end position="392"/>
    </location>
</feature>
<keyword evidence="5" id="KW-1185">Reference proteome</keyword>
<dbReference type="InterPro" id="IPR013783">
    <property type="entry name" value="Ig-like_fold"/>
</dbReference>
<feature type="compositionally biased region" description="Polar residues" evidence="1">
    <location>
        <begin position="355"/>
        <end position="375"/>
    </location>
</feature>
<dbReference type="Proteomes" id="UP000326759">
    <property type="component" value="Unassembled WGS sequence"/>
</dbReference>
<reference evidence="4 5" key="1">
    <citation type="journal article" date="2019" name="PLoS Biol.">
        <title>Sex chromosomes control vertical transmission of feminizing Wolbachia symbionts in an isopod.</title>
        <authorList>
            <person name="Becking T."/>
            <person name="Chebbi M.A."/>
            <person name="Giraud I."/>
            <person name="Moumen B."/>
            <person name="Laverre T."/>
            <person name="Caubet Y."/>
            <person name="Peccoud J."/>
            <person name="Gilbert C."/>
            <person name="Cordaux R."/>
        </authorList>
    </citation>
    <scope>NUCLEOTIDE SEQUENCE [LARGE SCALE GENOMIC DNA]</scope>
    <source>
        <strain evidence="4">ANa2</strain>
        <tissue evidence="4">Whole body excluding digestive tract and cuticle</tissue>
    </source>
</reference>
<gene>
    <name evidence="4" type="ORF">Anas_07270</name>
</gene>
<sequence length="392" mass="42288">GPNCCGSVVQYSRTIDAGFLSRSVSVGILDLVGEHASLGIVPPSRVGDLRVTVNYAALHASFSWSAPGDQKDHGRASRYEVVFSRDSVATSMGSGERIEQWPTPLISGSPSQHTIRWNRHDGVYYVSLRAVSRSGHPGPWSNIVSVYVPPPATTTEINTRGSTFAGATGETIGELSPPAHSRSLLSNKDILAIIGAGCGIFLIILVLIIYYMVVVSRRKHDKEKKVKEVIETNAVTPAAPEPEDETDSINKQPPDTLNINETPTGIQRPLSPIQSWPASKLLAEHERRRSADPSFGETPDLGVPYQPPPFYYHTPNGNYIEDTIPIDSGSMVSSQPSESMLVYKLDTSAGESVHPPSTSPLGSTPVSWEGQTPTIKRSKVPPPTLPKPSITP</sequence>
<feature type="transmembrane region" description="Helical" evidence="2">
    <location>
        <begin position="190"/>
        <end position="215"/>
    </location>
</feature>
<keyword evidence="2" id="KW-0812">Transmembrane</keyword>
<dbReference type="AlphaFoldDB" id="A0A5N5T9U3"/>
<organism evidence="4 5">
    <name type="scientific">Armadillidium nasatum</name>
    <dbReference type="NCBI Taxonomy" id="96803"/>
    <lineage>
        <taxon>Eukaryota</taxon>
        <taxon>Metazoa</taxon>
        <taxon>Ecdysozoa</taxon>
        <taxon>Arthropoda</taxon>
        <taxon>Crustacea</taxon>
        <taxon>Multicrustacea</taxon>
        <taxon>Malacostraca</taxon>
        <taxon>Eumalacostraca</taxon>
        <taxon>Peracarida</taxon>
        <taxon>Isopoda</taxon>
        <taxon>Oniscidea</taxon>
        <taxon>Crinocheta</taxon>
        <taxon>Armadillidiidae</taxon>
        <taxon>Armadillidium</taxon>
    </lineage>
</organism>
<feature type="non-terminal residue" evidence="4">
    <location>
        <position position="392"/>
    </location>
</feature>
<protein>
    <recommendedName>
        <fullName evidence="3">Fibronectin type-III domain-containing protein</fullName>
    </recommendedName>
</protein>
<feature type="domain" description="Fibronectin type-III" evidence="3">
    <location>
        <begin position="45"/>
        <end position="151"/>
    </location>
</feature>
<dbReference type="InterPro" id="IPR036116">
    <property type="entry name" value="FN3_sf"/>
</dbReference>
<evidence type="ECO:0000256" key="2">
    <source>
        <dbReference type="SAM" id="Phobius"/>
    </source>
</evidence>
<evidence type="ECO:0000259" key="3">
    <source>
        <dbReference type="PROSITE" id="PS50853"/>
    </source>
</evidence>
<feature type="region of interest" description="Disordered" evidence="1">
    <location>
        <begin position="346"/>
        <end position="392"/>
    </location>
</feature>
<evidence type="ECO:0000256" key="1">
    <source>
        <dbReference type="SAM" id="MobiDB-lite"/>
    </source>
</evidence>
<keyword evidence="2" id="KW-0472">Membrane</keyword>
<dbReference type="OrthoDB" id="687730at2759"/>
<dbReference type="PROSITE" id="PS50853">
    <property type="entry name" value="FN3"/>
    <property type="match status" value="1"/>
</dbReference>
<dbReference type="SUPFAM" id="SSF49265">
    <property type="entry name" value="Fibronectin type III"/>
    <property type="match status" value="1"/>
</dbReference>
<keyword evidence="2" id="KW-1133">Transmembrane helix</keyword>
<accession>A0A5N5T9U3</accession>
<feature type="compositionally biased region" description="Polar residues" evidence="1">
    <location>
        <begin position="249"/>
        <end position="265"/>
    </location>
</feature>
<name>A0A5N5T9U3_9CRUS</name>
<evidence type="ECO:0000313" key="5">
    <source>
        <dbReference type="Proteomes" id="UP000326759"/>
    </source>
</evidence>
<dbReference type="Gene3D" id="2.60.40.10">
    <property type="entry name" value="Immunoglobulins"/>
    <property type="match status" value="1"/>
</dbReference>
<proteinExistence type="predicted"/>
<dbReference type="InterPro" id="IPR003961">
    <property type="entry name" value="FN3_dom"/>
</dbReference>
<comment type="caution">
    <text evidence="4">The sequence shown here is derived from an EMBL/GenBank/DDBJ whole genome shotgun (WGS) entry which is preliminary data.</text>
</comment>